<sequence>MLTEFSPPTFVWDVNDYRGVSSTVAVVCLVLSLSSLLARLSYRQFSKTLYLDDPPVGGLLIGIASRGLGLTIENVSPRDKPLVSMGIFVNFLFYFVATGCSTLSLAFTCKITVLGVIGKPSPFFWILPGAIGAIVLFGIIGIAVNFEPRQLRSAGTAQFASLVGNVEISPTIRELSILTPFSTANNLYRLLNARYTRRSLHRRSDGKWDIAIADKSEAEKPDKGFPTSPIRVRRTMSSSLIRERAMIPAKVLLCSSITPERLANDFTLHVWQTAASLGFSLLMSSLTIAIVVMGGALDDFDIHEQTDFVMIALSSNQKSPGRTKFSQTNSGLASGNWTTKVDRGDASSDQMPILPEGRKTDESIAVSRTTESSTEYSKKTTG</sequence>
<organism evidence="1 2">
    <name type="scientific">Vermiconidia calcicola</name>
    <dbReference type="NCBI Taxonomy" id="1690605"/>
    <lineage>
        <taxon>Eukaryota</taxon>
        <taxon>Fungi</taxon>
        <taxon>Dikarya</taxon>
        <taxon>Ascomycota</taxon>
        <taxon>Pezizomycotina</taxon>
        <taxon>Dothideomycetes</taxon>
        <taxon>Dothideomycetidae</taxon>
        <taxon>Mycosphaerellales</taxon>
        <taxon>Extremaceae</taxon>
        <taxon>Vermiconidia</taxon>
    </lineage>
</organism>
<comment type="caution">
    <text evidence="1">The sequence shown here is derived from an EMBL/GenBank/DDBJ whole genome shotgun (WGS) entry which is preliminary data.</text>
</comment>
<keyword evidence="2" id="KW-1185">Reference proteome</keyword>
<accession>A0ACC3N9J9</accession>
<evidence type="ECO:0000313" key="2">
    <source>
        <dbReference type="Proteomes" id="UP001281147"/>
    </source>
</evidence>
<dbReference type="EMBL" id="JAUTXU010000071">
    <property type="protein sequence ID" value="KAK3712079.1"/>
    <property type="molecule type" value="Genomic_DNA"/>
</dbReference>
<gene>
    <name evidence="1" type="ORF">LTR37_009170</name>
</gene>
<protein>
    <submittedName>
        <fullName evidence="1">Uncharacterized protein</fullName>
    </submittedName>
</protein>
<name>A0ACC3N9J9_9PEZI</name>
<proteinExistence type="predicted"/>
<evidence type="ECO:0000313" key="1">
    <source>
        <dbReference type="EMBL" id="KAK3712079.1"/>
    </source>
</evidence>
<reference evidence="1" key="1">
    <citation type="submission" date="2023-07" db="EMBL/GenBank/DDBJ databases">
        <title>Black Yeasts Isolated from many extreme environments.</title>
        <authorList>
            <person name="Coleine C."/>
            <person name="Stajich J.E."/>
            <person name="Selbmann L."/>
        </authorList>
    </citation>
    <scope>NUCLEOTIDE SEQUENCE</scope>
    <source>
        <strain evidence="1">CCFEE 5714</strain>
    </source>
</reference>
<dbReference type="Proteomes" id="UP001281147">
    <property type="component" value="Unassembled WGS sequence"/>
</dbReference>